<proteinExistence type="predicted"/>
<sequence>MYQILPHSVPTLIYDSPQDFNALDFKVVIDHDVFDIVPPTLGKFIKCCYDRMGCPEVTRSSAWMVYRNLLSVLQLADNVPPTLLLNKTETNEDDVLPLLEGCSDLPFCDEPNGPYYMGGVGGRLGLDTSHHNELDALVDDDEPDIPQHTLVEQPGLVVWDFSDDEHDSNVLAGDEW</sequence>
<name>A0A9P7JPA2_9AGAM</name>
<evidence type="ECO:0000313" key="1">
    <source>
        <dbReference type="EMBL" id="KAG2096300.1"/>
    </source>
</evidence>
<dbReference type="Proteomes" id="UP000823399">
    <property type="component" value="Unassembled WGS sequence"/>
</dbReference>
<reference evidence="1" key="1">
    <citation type="journal article" date="2020" name="New Phytol.">
        <title>Comparative genomics reveals dynamic genome evolution in host specialist ectomycorrhizal fungi.</title>
        <authorList>
            <person name="Lofgren L.A."/>
            <person name="Nguyen N.H."/>
            <person name="Vilgalys R."/>
            <person name="Ruytinx J."/>
            <person name="Liao H.L."/>
            <person name="Branco S."/>
            <person name="Kuo A."/>
            <person name="LaButti K."/>
            <person name="Lipzen A."/>
            <person name="Andreopoulos W."/>
            <person name="Pangilinan J."/>
            <person name="Riley R."/>
            <person name="Hundley H."/>
            <person name="Na H."/>
            <person name="Barry K."/>
            <person name="Grigoriev I.V."/>
            <person name="Stajich J.E."/>
            <person name="Kennedy P.G."/>
        </authorList>
    </citation>
    <scope>NUCLEOTIDE SEQUENCE</scope>
    <source>
        <strain evidence="1">FC423</strain>
    </source>
</reference>
<accession>A0A9P7JPA2</accession>
<keyword evidence="2" id="KW-1185">Reference proteome</keyword>
<dbReference type="EMBL" id="JABBWM010000070">
    <property type="protein sequence ID" value="KAG2096300.1"/>
    <property type="molecule type" value="Genomic_DNA"/>
</dbReference>
<protein>
    <submittedName>
        <fullName evidence="1">Uncharacterized protein</fullName>
    </submittedName>
</protein>
<comment type="caution">
    <text evidence="1">The sequence shown here is derived from an EMBL/GenBank/DDBJ whole genome shotgun (WGS) entry which is preliminary data.</text>
</comment>
<evidence type="ECO:0000313" key="2">
    <source>
        <dbReference type="Proteomes" id="UP000823399"/>
    </source>
</evidence>
<dbReference type="AlphaFoldDB" id="A0A9P7JPA2"/>
<gene>
    <name evidence="1" type="ORF">F5147DRAFT_778349</name>
</gene>
<organism evidence="1 2">
    <name type="scientific">Suillus discolor</name>
    <dbReference type="NCBI Taxonomy" id="1912936"/>
    <lineage>
        <taxon>Eukaryota</taxon>
        <taxon>Fungi</taxon>
        <taxon>Dikarya</taxon>
        <taxon>Basidiomycota</taxon>
        <taxon>Agaricomycotina</taxon>
        <taxon>Agaricomycetes</taxon>
        <taxon>Agaricomycetidae</taxon>
        <taxon>Boletales</taxon>
        <taxon>Suillineae</taxon>
        <taxon>Suillaceae</taxon>
        <taxon>Suillus</taxon>
    </lineage>
</organism>
<dbReference type="OrthoDB" id="5946233at2759"/>
<dbReference type="GeneID" id="64704376"/>
<dbReference type="RefSeq" id="XP_041288143.1">
    <property type="nucleotide sequence ID" value="XM_041442117.1"/>
</dbReference>